<evidence type="ECO:0000256" key="2">
    <source>
        <dbReference type="SAM" id="Coils"/>
    </source>
</evidence>
<keyword evidence="1 2" id="KW-0175">Coiled coil</keyword>
<dbReference type="AlphaFoldDB" id="A0AAW1IT32"/>
<dbReference type="InterPro" id="IPR029311">
    <property type="entry name" value="CCDC50_N"/>
</dbReference>
<comment type="caution">
    <text evidence="4">The sequence shown here is derived from an EMBL/GenBank/DDBJ whole genome shotgun (WGS) entry which is preliminary data.</text>
</comment>
<evidence type="ECO:0000256" key="1">
    <source>
        <dbReference type="ARBA" id="ARBA00023054"/>
    </source>
</evidence>
<dbReference type="EMBL" id="JASPKY010000554">
    <property type="protein sequence ID" value="KAK9693093.1"/>
    <property type="molecule type" value="Genomic_DNA"/>
</dbReference>
<reference evidence="4 5" key="1">
    <citation type="journal article" date="2024" name="BMC Genomics">
        <title>De novo assembly and annotation of Popillia japonica's genome with initial clues to its potential as an invasive pest.</title>
        <authorList>
            <person name="Cucini C."/>
            <person name="Boschi S."/>
            <person name="Funari R."/>
            <person name="Cardaioli E."/>
            <person name="Iannotti N."/>
            <person name="Marturano G."/>
            <person name="Paoli F."/>
            <person name="Bruttini M."/>
            <person name="Carapelli A."/>
            <person name="Frati F."/>
            <person name="Nardi F."/>
        </authorList>
    </citation>
    <scope>NUCLEOTIDE SEQUENCE [LARGE SCALE GENOMIC DNA]</scope>
    <source>
        <strain evidence="4">DMR45628</strain>
    </source>
</reference>
<dbReference type="Pfam" id="PF15295">
    <property type="entry name" value="CCDC50_N"/>
    <property type="match status" value="1"/>
</dbReference>
<sequence length="132" mass="15581">MDLPDNNNNNDNSEIQAETVRDTRLKWMITADKALAEQMQSKEIKEHYQKNKQRNAQLRKDLSRAKTMAEEFEERRILQIEVDRKLASELSKELENGLKIEALLQQRRDEELARNLQQLEMDKLGSINNTKK</sequence>
<dbReference type="InterPro" id="IPR039303">
    <property type="entry name" value="CCDC50"/>
</dbReference>
<gene>
    <name evidence="4" type="ORF">QE152_g34432</name>
</gene>
<evidence type="ECO:0000313" key="5">
    <source>
        <dbReference type="Proteomes" id="UP001458880"/>
    </source>
</evidence>
<dbReference type="Proteomes" id="UP001458880">
    <property type="component" value="Unassembled WGS sequence"/>
</dbReference>
<accession>A0AAW1IT32</accession>
<protein>
    <submittedName>
        <fullName evidence="4">Coiled-coil domain-containing protein 50 N-terminus</fullName>
    </submittedName>
</protein>
<proteinExistence type="predicted"/>
<organism evidence="4 5">
    <name type="scientific">Popillia japonica</name>
    <name type="common">Japanese beetle</name>
    <dbReference type="NCBI Taxonomy" id="7064"/>
    <lineage>
        <taxon>Eukaryota</taxon>
        <taxon>Metazoa</taxon>
        <taxon>Ecdysozoa</taxon>
        <taxon>Arthropoda</taxon>
        <taxon>Hexapoda</taxon>
        <taxon>Insecta</taxon>
        <taxon>Pterygota</taxon>
        <taxon>Neoptera</taxon>
        <taxon>Endopterygota</taxon>
        <taxon>Coleoptera</taxon>
        <taxon>Polyphaga</taxon>
        <taxon>Scarabaeiformia</taxon>
        <taxon>Scarabaeidae</taxon>
        <taxon>Rutelinae</taxon>
        <taxon>Popillia</taxon>
    </lineage>
</organism>
<feature type="domain" description="Coiled-coil" evidence="3">
    <location>
        <begin position="11"/>
        <end position="122"/>
    </location>
</feature>
<dbReference type="PANTHER" id="PTHR22115">
    <property type="entry name" value="C3ORF6 PROTEIN-RELATED"/>
    <property type="match status" value="1"/>
</dbReference>
<dbReference type="PANTHER" id="PTHR22115:SF4">
    <property type="entry name" value="COILED-COIL DOMAIN-CONTAINING PROTEIN"/>
    <property type="match status" value="1"/>
</dbReference>
<feature type="coiled-coil region" evidence="2">
    <location>
        <begin position="48"/>
        <end position="75"/>
    </location>
</feature>
<name>A0AAW1IT32_POPJA</name>
<evidence type="ECO:0000259" key="3">
    <source>
        <dbReference type="Pfam" id="PF15295"/>
    </source>
</evidence>
<keyword evidence="5" id="KW-1185">Reference proteome</keyword>
<evidence type="ECO:0000313" key="4">
    <source>
        <dbReference type="EMBL" id="KAK9693093.1"/>
    </source>
</evidence>